<organism evidence="1 2">
    <name type="scientific">Linderina macrospora</name>
    <dbReference type="NCBI Taxonomy" id="4868"/>
    <lineage>
        <taxon>Eukaryota</taxon>
        <taxon>Fungi</taxon>
        <taxon>Fungi incertae sedis</taxon>
        <taxon>Zoopagomycota</taxon>
        <taxon>Kickxellomycotina</taxon>
        <taxon>Kickxellomycetes</taxon>
        <taxon>Kickxellales</taxon>
        <taxon>Kickxellaceae</taxon>
        <taxon>Linderina</taxon>
    </lineage>
</organism>
<dbReference type="EMBL" id="JANBPW010000937">
    <property type="protein sequence ID" value="KAJ1947369.1"/>
    <property type="molecule type" value="Genomic_DNA"/>
</dbReference>
<dbReference type="Proteomes" id="UP001150603">
    <property type="component" value="Unassembled WGS sequence"/>
</dbReference>
<comment type="caution">
    <text evidence="1">The sequence shown here is derived from an EMBL/GenBank/DDBJ whole genome shotgun (WGS) entry which is preliminary data.</text>
</comment>
<proteinExistence type="predicted"/>
<keyword evidence="2" id="KW-1185">Reference proteome</keyword>
<gene>
    <name evidence="1" type="ORF">FBU59_001879</name>
</gene>
<reference evidence="1" key="1">
    <citation type="submission" date="2022-07" db="EMBL/GenBank/DDBJ databases">
        <title>Phylogenomic reconstructions and comparative analyses of Kickxellomycotina fungi.</title>
        <authorList>
            <person name="Reynolds N.K."/>
            <person name="Stajich J.E."/>
            <person name="Barry K."/>
            <person name="Grigoriev I.V."/>
            <person name="Crous P."/>
            <person name="Smith M.E."/>
        </authorList>
    </citation>
    <scope>NUCLEOTIDE SEQUENCE</scope>
    <source>
        <strain evidence="1">NRRL 5244</strain>
    </source>
</reference>
<protein>
    <submittedName>
        <fullName evidence="1">Uncharacterized protein</fullName>
    </submittedName>
</protein>
<name>A0ACC1JCQ2_9FUNG</name>
<sequence length="418" mass="47297">MDVIIPLQSSLVPTLPDMSHDGAEYELALSSTQKSTVVASGKNVQTKLQQAMSHQPFSRNLPTISAFADEVEVMNSLQQPKKIVIIGSDRHSYPFLCKSEDDMRKDACAMRFSAMINHLLQANQQTRQRDLHIRTYAVVPLSEQCGVIEWVGSTTGIRQILKNQYAERGINIWEPLSEFQAPTEPHAEGNQSLVLSQQECFTQEILPMFRPIFHEWFVEMFPSPERWLLSRTAFTRTAAVMSIVGFILGLGDRHFENIKLDDKSGEVVHIDFGFLFDVGKQLLEHPEQVPFRLTQNMVDAMGATGYEGTFRKTCEMTLRLLREHCDVLMSALEPLVYEPSMDWPRFDEHSSQPSGSGSGPAHLPRRARHALAIVRKKLQGTLNGEAQQSVEEQVDELIREATDPGRLVQMYIGWAPYL</sequence>
<accession>A0ACC1JCQ2</accession>
<evidence type="ECO:0000313" key="2">
    <source>
        <dbReference type="Proteomes" id="UP001150603"/>
    </source>
</evidence>
<evidence type="ECO:0000313" key="1">
    <source>
        <dbReference type="EMBL" id="KAJ1947369.1"/>
    </source>
</evidence>